<dbReference type="PANTHER" id="PTHR33169">
    <property type="entry name" value="PADR-FAMILY TRANSCRIPTIONAL REGULATOR"/>
    <property type="match status" value="1"/>
</dbReference>
<dbReference type="SUPFAM" id="SSF46785">
    <property type="entry name" value="Winged helix' DNA-binding domain"/>
    <property type="match status" value="1"/>
</dbReference>
<comment type="caution">
    <text evidence="2">The sequence shown here is derived from an EMBL/GenBank/DDBJ whole genome shotgun (WGS) entry which is preliminary data.</text>
</comment>
<dbReference type="InterPro" id="IPR005149">
    <property type="entry name" value="Tscrpt_reg_PadR_N"/>
</dbReference>
<evidence type="ECO:0000313" key="2">
    <source>
        <dbReference type="EMBL" id="PFG37243.1"/>
    </source>
</evidence>
<keyword evidence="3" id="KW-1185">Reference proteome</keyword>
<feature type="domain" description="Transcription regulator PadR N-terminal" evidence="1">
    <location>
        <begin position="19"/>
        <end position="90"/>
    </location>
</feature>
<name>A0A2A9EEK9_9MICO</name>
<dbReference type="OrthoDB" id="122286at2"/>
<dbReference type="InterPro" id="IPR036390">
    <property type="entry name" value="WH_DNA-bd_sf"/>
</dbReference>
<organism evidence="2 3">
    <name type="scientific">Flavimobilis soli</name>
    <dbReference type="NCBI Taxonomy" id="442709"/>
    <lineage>
        <taxon>Bacteria</taxon>
        <taxon>Bacillati</taxon>
        <taxon>Actinomycetota</taxon>
        <taxon>Actinomycetes</taxon>
        <taxon>Micrococcales</taxon>
        <taxon>Jonesiaceae</taxon>
        <taxon>Flavimobilis</taxon>
    </lineage>
</organism>
<dbReference type="PANTHER" id="PTHR33169:SF14">
    <property type="entry name" value="TRANSCRIPTIONAL REGULATOR RV3488"/>
    <property type="match status" value="1"/>
</dbReference>
<dbReference type="EMBL" id="PDJH01000001">
    <property type="protein sequence ID" value="PFG37243.1"/>
    <property type="molecule type" value="Genomic_DNA"/>
</dbReference>
<reference evidence="2 3" key="1">
    <citation type="submission" date="2017-10" db="EMBL/GenBank/DDBJ databases">
        <title>Sequencing the genomes of 1000 actinobacteria strains.</title>
        <authorList>
            <person name="Klenk H.-P."/>
        </authorList>
    </citation>
    <scope>NUCLEOTIDE SEQUENCE [LARGE SCALE GENOMIC DNA]</scope>
    <source>
        <strain evidence="2 3">DSM 21574</strain>
    </source>
</reference>
<evidence type="ECO:0000259" key="1">
    <source>
        <dbReference type="Pfam" id="PF03551"/>
    </source>
</evidence>
<dbReference type="Gene3D" id="1.10.10.10">
    <property type="entry name" value="Winged helix-like DNA-binding domain superfamily/Winged helix DNA-binding domain"/>
    <property type="match status" value="1"/>
</dbReference>
<gene>
    <name evidence="2" type="ORF">ATL41_1997</name>
</gene>
<dbReference type="InterPro" id="IPR036388">
    <property type="entry name" value="WH-like_DNA-bd_sf"/>
</dbReference>
<dbReference type="Pfam" id="PF03551">
    <property type="entry name" value="PadR"/>
    <property type="match status" value="1"/>
</dbReference>
<evidence type="ECO:0000313" key="3">
    <source>
        <dbReference type="Proteomes" id="UP000221394"/>
    </source>
</evidence>
<dbReference type="AlphaFoldDB" id="A0A2A9EEK9"/>
<dbReference type="RefSeq" id="WP_098458321.1">
    <property type="nucleotide sequence ID" value="NZ_PDJH01000001.1"/>
</dbReference>
<dbReference type="Proteomes" id="UP000221394">
    <property type="component" value="Unassembled WGS sequence"/>
</dbReference>
<proteinExistence type="predicted"/>
<sequence>MSENAWPAEWLRGVLEPCVLRVLADGPTYGYAIAERLADLGLGRLKGGTLYPLLGRMESSGYVTVEWRAGAGGPGRKFYELTEAGRTALADATARWEQFTTTTRSILAPAADRPDPTPEVL</sequence>
<dbReference type="InterPro" id="IPR052509">
    <property type="entry name" value="Metal_resp_DNA-bind_regulator"/>
</dbReference>
<accession>A0A2A9EEK9</accession>
<protein>
    <submittedName>
        <fullName evidence="2">PadR family transcriptional regulator</fullName>
    </submittedName>
</protein>